<dbReference type="Proteomes" id="UP000030125">
    <property type="component" value="Unassembled WGS sequence"/>
</dbReference>
<accession>A0A0A2EZV8</accession>
<protein>
    <recommendedName>
        <fullName evidence="7">Dynamin N-terminal domain-containing protein</fullName>
    </recommendedName>
</protein>
<keyword evidence="5" id="KW-0472">Membrane</keyword>
<comment type="subcellular location">
    <subcellularLocation>
        <location evidence="1">Membrane</location>
    </subcellularLocation>
</comment>
<evidence type="ECO:0000256" key="4">
    <source>
        <dbReference type="ARBA" id="ARBA00023134"/>
    </source>
</evidence>
<dbReference type="PANTHER" id="PTHR10465">
    <property type="entry name" value="TRANSMEMBRANE GTPASE FZO1"/>
    <property type="match status" value="1"/>
</dbReference>
<name>A0A0A2EZV8_PORCN</name>
<evidence type="ECO:0000259" key="7">
    <source>
        <dbReference type="Pfam" id="PF00350"/>
    </source>
</evidence>
<evidence type="ECO:0000313" key="9">
    <source>
        <dbReference type="Proteomes" id="UP000030125"/>
    </source>
</evidence>
<evidence type="ECO:0000313" key="8">
    <source>
        <dbReference type="EMBL" id="KGN83292.1"/>
    </source>
</evidence>
<feature type="domain" description="Dynamin N-terminal" evidence="7">
    <location>
        <begin position="51"/>
        <end position="253"/>
    </location>
</feature>
<evidence type="ECO:0000256" key="2">
    <source>
        <dbReference type="ARBA" id="ARBA00022741"/>
    </source>
</evidence>
<keyword evidence="4" id="KW-0342">GTP-binding</keyword>
<dbReference type="GO" id="GO:0003924">
    <property type="term" value="F:GTPase activity"/>
    <property type="evidence" value="ECO:0007669"/>
    <property type="project" value="InterPro"/>
</dbReference>
<dbReference type="OrthoDB" id="1100581at2"/>
<comment type="caution">
    <text evidence="8">The sequence shown here is derived from an EMBL/GenBank/DDBJ whole genome shotgun (WGS) entry which is preliminary data.</text>
</comment>
<organism evidence="8 9">
    <name type="scientific">Porphyromonas cangingivalis</name>
    <dbReference type="NCBI Taxonomy" id="36874"/>
    <lineage>
        <taxon>Bacteria</taxon>
        <taxon>Pseudomonadati</taxon>
        <taxon>Bacteroidota</taxon>
        <taxon>Bacteroidia</taxon>
        <taxon>Bacteroidales</taxon>
        <taxon>Porphyromonadaceae</taxon>
        <taxon>Porphyromonas</taxon>
    </lineage>
</organism>
<dbReference type="Gene3D" id="3.40.50.300">
    <property type="entry name" value="P-loop containing nucleotide triphosphate hydrolases"/>
    <property type="match status" value="2"/>
</dbReference>
<keyword evidence="9" id="KW-1185">Reference proteome</keyword>
<evidence type="ECO:0000256" key="1">
    <source>
        <dbReference type="ARBA" id="ARBA00004370"/>
    </source>
</evidence>
<sequence>MENEFVKLQQKVRDAIQQYYELREELNIKSPGQSRSIEVLARPFLHGHFTLAIIGKMSSGKSTFVNALLEKNDLLATGFGQTTCTLTEIIHSEEERYEVLFADDTIKLFTSIQELQKHMAIPEQYSDLPIKQINDLIVQGKKASDIWEFHDALKEKNGKPIDKDLLNKYCNHHSASNISQKVRVYTQLPQNYQGWKIVDTPGIAAKGGMEDETYKLLNSKDESGRNNTVDAIIFVNSAATQIEDSTFHRFVKETIESLNDSVRERLFLVRTHGADRAYRNNKSQQDSEAQKLFVEGLRINKERIHVVDSLCDIFIRYAEEHKLDLKEISRKAPADWDDKLWQSARDICRDAADEVDGKGREVNFESINNEICSWANFDSLTESLNKFVKKEKEQSFKKIQKLIKQDLTAVRKRLKKNIKTLSKNKGDLAGLQKELDDVKAEGEKLKNEMNNRLSSIRKDFNRDSVNKFFQPISDKVYNLSGDLQKMSSDMRKYITEVEEQKKSLLDNLADLLSSTLQALLENSNIAMPIIDFQAIADTATQEATHEEIVGYEKKVVKASGFWGRFKRFITLGGLGYEEIDDKNKPLKRLSVNPREAIDNFRNQVQIEFEKGLKAFKEQLGRDIDVIGRLTQEELDSEVKINIQITEELTKKCQNEEERQKELHKLNLQFDKIREIINSIK</sequence>
<dbReference type="PANTHER" id="PTHR10465:SF0">
    <property type="entry name" value="SARCALUMENIN"/>
    <property type="match status" value="1"/>
</dbReference>
<reference evidence="8 9" key="1">
    <citation type="submission" date="2014-08" db="EMBL/GenBank/DDBJ databases">
        <title>Porphyromonas cangingivalis strain:COT-109_OH1386 Genome sequencing.</title>
        <authorList>
            <person name="Wallis C."/>
            <person name="Deusch O."/>
            <person name="O'Flynn C."/>
            <person name="Davis I."/>
            <person name="Jospin G."/>
            <person name="Darling A.E."/>
            <person name="Coil D.A."/>
            <person name="Alexiev A."/>
            <person name="Horsfall A."/>
            <person name="Kirkwood N."/>
            <person name="Harris S."/>
            <person name="Eisen J.A."/>
        </authorList>
    </citation>
    <scope>NUCLEOTIDE SEQUENCE [LARGE SCALE GENOMIC DNA]</scope>
    <source>
        <strain evidence="9">COT-109 OH1386</strain>
    </source>
</reference>
<dbReference type="SUPFAM" id="SSF52540">
    <property type="entry name" value="P-loop containing nucleoside triphosphate hydrolases"/>
    <property type="match status" value="1"/>
</dbReference>
<dbReference type="AlphaFoldDB" id="A0A0A2EZV8"/>
<keyword evidence="6" id="KW-0175">Coiled coil</keyword>
<evidence type="ECO:0000256" key="5">
    <source>
        <dbReference type="ARBA" id="ARBA00023136"/>
    </source>
</evidence>
<dbReference type="InterPro" id="IPR027094">
    <property type="entry name" value="Mitofusin_fam"/>
</dbReference>
<feature type="coiled-coil region" evidence="6">
    <location>
        <begin position="404"/>
        <end position="448"/>
    </location>
</feature>
<dbReference type="EMBL" id="JQJD01000001">
    <property type="protein sequence ID" value="KGN83292.1"/>
    <property type="molecule type" value="Genomic_DNA"/>
</dbReference>
<keyword evidence="2" id="KW-0547">Nucleotide-binding</keyword>
<dbReference type="Pfam" id="PF00350">
    <property type="entry name" value="Dynamin_N"/>
    <property type="match status" value="1"/>
</dbReference>
<dbReference type="GO" id="GO:0005525">
    <property type="term" value="F:GTP binding"/>
    <property type="evidence" value="ECO:0007669"/>
    <property type="project" value="UniProtKB-KW"/>
</dbReference>
<dbReference type="InterPro" id="IPR045063">
    <property type="entry name" value="Dynamin_N"/>
</dbReference>
<evidence type="ECO:0000256" key="6">
    <source>
        <dbReference type="SAM" id="Coils"/>
    </source>
</evidence>
<dbReference type="RefSeq" id="WP_036849888.1">
    <property type="nucleotide sequence ID" value="NZ_JQJD01000001.1"/>
</dbReference>
<evidence type="ECO:0000256" key="3">
    <source>
        <dbReference type="ARBA" id="ARBA00022801"/>
    </source>
</evidence>
<dbReference type="Gene3D" id="1.20.58.130">
    <property type="match status" value="1"/>
</dbReference>
<dbReference type="InterPro" id="IPR027417">
    <property type="entry name" value="P-loop_NTPase"/>
</dbReference>
<proteinExistence type="predicted"/>
<gene>
    <name evidence="8" type="ORF">HQ35_00555</name>
</gene>
<dbReference type="GO" id="GO:0016020">
    <property type="term" value="C:membrane"/>
    <property type="evidence" value="ECO:0007669"/>
    <property type="project" value="UniProtKB-SubCell"/>
</dbReference>
<feature type="coiled-coil region" evidence="6">
    <location>
        <begin position="483"/>
        <end position="514"/>
    </location>
</feature>
<keyword evidence="3" id="KW-0378">Hydrolase</keyword>